<dbReference type="RefSeq" id="WP_110528769.1">
    <property type="nucleotide sequence ID" value="NZ_QKOE01000021.1"/>
</dbReference>
<dbReference type="Proteomes" id="UP000248259">
    <property type="component" value="Unassembled WGS sequence"/>
</dbReference>
<feature type="transmembrane region" description="Helical" evidence="1">
    <location>
        <begin position="86"/>
        <end position="105"/>
    </location>
</feature>
<dbReference type="InterPro" id="IPR036890">
    <property type="entry name" value="HATPase_C_sf"/>
</dbReference>
<keyword evidence="4" id="KW-1185">Reference proteome</keyword>
<sequence>MKSIKQKPRTPAAAPLPDFRNLGVMLRAMLLVNLLAVLTVLVRVDVPADLMSELLLMAGRVELPLFLAMLTLYGVAPALSKMASRLAALVVAGVALASVALTWPILQGSENGSLVRWMSWALGAALVSLMYFDYRSRLFSPALTEARLQALTARIRPHFLFNTLNAVLGVIRSDPRRAERGLEELAELFRALMRENRNLVPLGEELALCERYLGLEQLRLAERLEVQWQLEGDVAALKRILVPPLLLQPLLENAVYHGVEPLAGTGVVRVRIQRQGRDLLLEVENPAAPGGSHHHGNNMALENIRERLMLFYDLEARLEIDGGADRYRVRIHLPVRMSAE</sequence>
<dbReference type="AlphaFoldDB" id="A0A323UQR3"/>
<feature type="transmembrane region" description="Helical" evidence="1">
    <location>
        <begin position="54"/>
        <end position="74"/>
    </location>
</feature>
<keyword evidence="1" id="KW-1133">Transmembrane helix</keyword>
<dbReference type="OrthoDB" id="2514702at2"/>
<feature type="domain" description="Signal transduction histidine kinase internal region" evidence="2">
    <location>
        <begin position="146"/>
        <end position="224"/>
    </location>
</feature>
<dbReference type="PANTHER" id="PTHR34220:SF7">
    <property type="entry name" value="SENSOR HISTIDINE KINASE YPDA"/>
    <property type="match status" value="1"/>
</dbReference>
<dbReference type="Gene3D" id="3.30.565.10">
    <property type="entry name" value="Histidine kinase-like ATPase, C-terminal domain"/>
    <property type="match status" value="1"/>
</dbReference>
<dbReference type="GO" id="GO:0000155">
    <property type="term" value="F:phosphorelay sensor kinase activity"/>
    <property type="evidence" value="ECO:0007669"/>
    <property type="project" value="InterPro"/>
</dbReference>
<accession>A0A323UQR3</accession>
<keyword evidence="3" id="KW-0418">Kinase</keyword>
<keyword evidence="1" id="KW-0472">Membrane</keyword>
<feature type="transmembrane region" description="Helical" evidence="1">
    <location>
        <begin position="117"/>
        <end position="134"/>
    </location>
</feature>
<dbReference type="SUPFAM" id="SSF55874">
    <property type="entry name" value="ATPase domain of HSP90 chaperone/DNA topoisomerase II/histidine kinase"/>
    <property type="match status" value="1"/>
</dbReference>
<dbReference type="InterPro" id="IPR050640">
    <property type="entry name" value="Bact_2-comp_sensor_kinase"/>
</dbReference>
<protein>
    <submittedName>
        <fullName evidence="3">Sensor histidine kinase</fullName>
    </submittedName>
</protein>
<feature type="transmembrane region" description="Helical" evidence="1">
    <location>
        <begin position="21"/>
        <end position="42"/>
    </location>
</feature>
<comment type="caution">
    <text evidence="3">The sequence shown here is derived from an EMBL/GenBank/DDBJ whole genome shotgun (WGS) entry which is preliminary data.</text>
</comment>
<reference evidence="3 4" key="1">
    <citation type="submission" date="2018-06" db="EMBL/GenBank/DDBJ databases">
        <title>Azoarcus communis strain SWub3 genome.</title>
        <authorList>
            <person name="Zorraquino Salvo V."/>
            <person name="Toubiana D."/>
            <person name="Blumwald E."/>
        </authorList>
    </citation>
    <scope>NUCLEOTIDE SEQUENCE [LARGE SCALE GENOMIC DNA]</scope>
    <source>
        <strain evidence="3 4">SWub3</strain>
    </source>
</reference>
<name>A0A323UQR3_9RHOO</name>
<dbReference type="Pfam" id="PF06580">
    <property type="entry name" value="His_kinase"/>
    <property type="match status" value="1"/>
</dbReference>
<keyword evidence="3" id="KW-0808">Transferase</keyword>
<evidence type="ECO:0000313" key="3">
    <source>
        <dbReference type="EMBL" id="PZA14824.1"/>
    </source>
</evidence>
<keyword evidence="1" id="KW-0812">Transmembrane</keyword>
<dbReference type="EMBL" id="QKOE01000021">
    <property type="protein sequence ID" value="PZA14824.1"/>
    <property type="molecule type" value="Genomic_DNA"/>
</dbReference>
<gene>
    <name evidence="3" type="ORF">DNK49_19705</name>
</gene>
<dbReference type="InterPro" id="IPR010559">
    <property type="entry name" value="Sig_transdc_His_kin_internal"/>
</dbReference>
<dbReference type="PANTHER" id="PTHR34220">
    <property type="entry name" value="SENSOR HISTIDINE KINASE YPDA"/>
    <property type="match status" value="1"/>
</dbReference>
<evidence type="ECO:0000313" key="4">
    <source>
        <dbReference type="Proteomes" id="UP000248259"/>
    </source>
</evidence>
<dbReference type="GO" id="GO:0016020">
    <property type="term" value="C:membrane"/>
    <property type="evidence" value="ECO:0007669"/>
    <property type="project" value="InterPro"/>
</dbReference>
<evidence type="ECO:0000259" key="2">
    <source>
        <dbReference type="Pfam" id="PF06580"/>
    </source>
</evidence>
<evidence type="ECO:0000256" key="1">
    <source>
        <dbReference type="SAM" id="Phobius"/>
    </source>
</evidence>
<organism evidence="3 4">
    <name type="scientific">Parazoarcus communis SWub3 = DSM 12120</name>
    <dbReference type="NCBI Taxonomy" id="1121029"/>
    <lineage>
        <taxon>Bacteria</taxon>
        <taxon>Pseudomonadati</taxon>
        <taxon>Pseudomonadota</taxon>
        <taxon>Betaproteobacteria</taxon>
        <taxon>Rhodocyclales</taxon>
        <taxon>Zoogloeaceae</taxon>
        <taxon>Parazoarcus</taxon>
    </lineage>
</organism>
<proteinExistence type="predicted"/>